<keyword evidence="1" id="KW-0472">Membrane</keyword>
<name>A0A844QNE6_9HYPH</name>
<evidence type="ECO:0000313" key="2">
    <source>
        <dbReference type="EMBL" id="MVA99578.1"/>
    </source>
</evidence>
<keyword evidence="1" id="KW-0812">Transmembrane</keyword>
<protein>
    <recommendedName>
        <fullName evidence="4">Flp pilus assembly protein TadG</fullName>
    </recommendedName>
</protein>
<dbReference type="RefSeq" id="WP_156714891.1">
    <property type="nucleotide sequence ID" value="NZ_WPHG01000006.1"/>
</dbReference>
<dbReference type="Proteomes" id="UP000463224">
    <property type="component" value="Unassembled WGS sequence"/>
</dbReference>
<evidence type="ECO:0000313" key="3">
    <source>
        <dbReference type="Proteomes" id="UP000463224"/>
    </source>
</evidence>
<keyword evidence="3" id="KW-1185">Reference proteome</keyword>
<gene>
    <name evidence="2" type="ORF">GN330_20210</name>
</gene>
<organism evidence="2 3">
    <name type="scientific">Nitratireductor arenosus</name>
    <dbReference type="NCBI Taxonomy" id="2682096"/>
    <lineage>
        <taxon>Bacteria</taxon>
        <taxon>Pseudomonadati</taxon>
        <taxon>Pseudomonadota</taxon>
        <taxon>Alphaproteobacteria</taxon>
        <taxon>Hyphomicrobiales</taxon>
        <taxon>Phyllobacteriaceae</taxon>
        <taxon>Nitratireductor</taxon>
    </lineage>
</organism>
<dbReference type="EMBL" id="WPHG01000006">
    <property type="protein sequence ID" value="MVA99578.1"/>
    <property type="molecule type" value="Genomic_DNA"/>
</dbReference>
<feature type="transmembrane region" description="Helical" evidence="1">
    <location>
        <begin position="12"/>
        <end position="32"/>
    </location>
</feature>
<comment type="caution">
    <text evidence="2">The sequence shown here is derived from an EMBL/GenBank/DDBJ whole genome shotgun (WGS) entry which is preliminary data.</text>
</comment>
<dbReference type="InterPro" id="IPR036465">
    <property type="entry name" value="vWFA_dom_sf"/>
</dbReference>
<accession>A0A844QNE6</accession>
<dbReference type="AlphaFoldDB" id="A0A844QNE6"/>
<dbReference type="CDD" id="cd00198">
    <property type="entry name" value="vWFA"/>
    <property type="match status" value="1"/>
</dbReference>
<evidence type="ECO:0000256" key="1">
    <source>
        <dbReference type="SAM" id="Phobius"/>
    </source>
</evidence>
<sequence length="631" mass="68474">MFRKFLRDIRGDYMIATAIAIVPIMGGLALAIDYAEITRQRTATLNALDAAGIATARRIVEGADEKEAKQYALAFFKANVPGADTSKTKFNVILPTSKQGGGLLTIEAEHPYEPYFLSAFGSLLGAEIGEINFAAKTQIRLKNTLEVALVLDNSGSMDYNGSGSGKKRISLLKDAAKQLVKKLADEAEQMKQVDKPVQFGLVPFAASVNVGSGNAGASWMDTEGRSPIHHENFDWSTMPNDKKVVPAGGVYVKSGDAWNDTEGAIVTRFSMLDEMKRITGQTWESNWEYTCTKYNWWGNCRSYGWVDQGEYKYTYGSYASWQGCVEARPYPYNTNDATPNKSTPATLFVPMFAPDETDLTSGGRASNSYWSDGTSGGSAYRQGFMPKYFTPSSTSSSAGNGEGPNYSCTTKPITPLVDVTTTVGLNKINDAIDNMSPNGGTNVPEGLAWGWRVVSGAAPFSEGRPDTENGNDKVVIVLTDGENTYYTPGSLGHSDDADNKSIYSAYGYTAKSQPGASFTRLFMGTDTGVNKSGYYNDNYTAAMNDHMQQLCDNAKTKGLILMTVSLDLSESKSSEKKAIQALKACASESRFRKDPDNPSKAAKLYWNATGGNLSEKFEEIADELSNLRIVG</sequence>
<keyword evidence="1" id="KW-1133">Transmembrane helix</keyword>
<dbReference type="Gene3D" id="3.40.50.410">
    <property type="entry name" value="von Willebrand factor, type A domain"/>
    <property type="match status" value="1"/>
</dbReference>
<evidence type="ECO:0008006" key="4">
    <source>
        <dbReference type="Google" id="ProtNLM"/>
    </source>
</evidence>
<reference evidence="2 3" key="1">
    <citation type="submission" date="2019-12" db="EMBL/GenBank/DDBJ databases">
        <title>Nitratireductor arenosus sp. nov., Isolated from sea sand, Jeju island, South Korea.</title>
        <authorList>
            <person name="Kim W."/>
        </authorList>
    </citation>
    <scope>NUCLEOTIDE SEQUENCE [LARGE SCALE GENOMIC DNA]</scope>
    <source>
        <strain evidence="2 3">CAU 1489</strain>
    </source>
</reference>
<dbReference type="SUPFAM" id="SSF53300">
    <property type="entry name" value="vWA-like"/>
    <property type="match status" value="1"/>
</dbReference>
<proteinExistence type="predicted"/>